<dbReference type="Proteomes" id="UP001164965">
    <property type="component" value="Chromosome"/>
</dbReference>
<dbReference type="Pfam" id="PF19905">
    <property type="entry name" value="DUF6378"/>
    <property type="match status" value="1"/>
</dbReference>
<reference evidence="2" key="1">
    <citation type="submission" date="2022-10" db="EMBL/GenBank/DDBJ databases">
        <title>Rhodococcus sp.75.</title>
        <authorList>
            <person name="Sun M."/>
        </authorList>
    </citation>
    <scope>NUCLEOTIDE SEQUENCE</scope>
    <source>
        <strain evidence="2">75</strain>
    </source>
</reference>
<dbReference type="EMBL" id="CP110615">
    <property type="protein sequence ID" value="UZJ23685.1"/>
    <property type="molecule type" value="Genomic_DNA"/>
</dbReference>
<sequence>MADRDLSQITATMRLAALRLERRQLYGLAGELRSDANELERPAPEPAPVQPPQDGRSLLQRAEIVKVVAGHMRDVADHLDEHGLSAGHARALRVEALAVEREFEPSFVEREPELSLLQRAEATINGDREDEYGEASVSFERIAAYWSTYLKGEGVMLSDRHLAGLDIAAMMVLMKVSRLAGGYHEDTALDLAGYAGLMPQLRAGTL</sequence>
<proteinExistence type="predicted"/>
<accession>A0ABY6NWB9</accession>
<name>A0ABY6NWB9_9NOCA</name>
<gene>
    <name evidence="2" type="ORF">RHODO2019_10745</name>
</gene>
<protein>
    <submittedName>
        <fullName evidence="2">DUF6378 domain-containing protein</fullName>
    </submittedName>
</protein>
<keyword evidence="3" id="KW-1185">Reference proteome</keyword>
<feature type="domain" description="DUF6378" evidence="1">
    <location>
        <begin position="116"/>
        <end position="201"/>
    </location>
</feature>
<organism evidence="2 3">
    <name type="scientific">Rhodococcus antarcticus</name>
    <dbReference type="NCBI Taxonomy" id="2987751"/>
    <lineage>
        <taxon>Bacteria</taxon>
        <taxon>Bacillati</taxon>
        <taxon>Actinomycetota</taxon>
        <taxon>Actinomycetes</taxon>
        <taxon>Mycobacteriales</taxon>
        <taxon>Nocardiaceae</taxon>
        <taxon>Rhodococcus</taxon>
    </lineage>
</organism>
<evidence type="ECO:0000313" key="2">
    <source>
        <dbReference type="EMBL" id="UZJ23685.1"/>
    </source>
</evidence>
<dbReference type="InterPro" id="IPR045958">
    <property type="entry name" value="DUF6378"/>
</dbReference>
<evidence type="ECO:0000313" key="3">
    <source>
        <dbReference type="Proteomes" id="UP001164965"/>
    </source>
</evidence>
<evidence type="ECO:0000259" key="1">
    <source>
        <dbReference type="Pfam" id="PF19905"/>
    </source>
</evidence>
<dbReference type="RefSeq" id="WP_265381793.1">
    <property type="nucleotide sequence ID" value="NZ_CP110615.1"/>
</dbReference>